<evidence type="ECO:0000259" key="4">
    <source>
        <dbReference type="SMART" id="SM01360"/>
    </source>
</evidence>
<evidence type="ECO:0000256" key="2">
    <source>
        <dbReference type="ARBA" id="ARBA00022966"/>
    </source>
</evidence>
<dbReference type="SMART" id="SM01419">
    <property type="entry name" value="Thiol-ester_cl"/>
    <property type="match status" value="1"/>
</dbReference>
<dbReference type="InterPro" id="IPR011626">
    <property type="entry name" value="Alpha-macroglobulin_TED"/>
</dbReference>
<evidence type="ECO:0008006" key="8">
    <source>
        <dbReference type="Google" id="ProtNLM"/>
    </source>
</evidence>
<dbReference type="Gene3D" id="2.20.130.20">
    <property type="match status" value="1"/>
</dbReference>
<dbReference type="SUPFAM" id="SSF49410">
    <property type="entry name" value="Alpha-macroglobulin receptor domain"/>
    <property type="match status" value="1"/>
</dbReference>
<gene>
    <name evidence="6" type="ORF">RIMI_LOCUS17161071</name>
</gene>
<dbReference type="InterPro" id="IPR019742">
    <property type="entry name" value="MacrogloblnA2_CS"/>
</dbReference>
<evidence type="ECO:0000313" key="7">
    <source>
        <dbReference type="Proteomes" id="UP001176940"/>
    </source>
</evidence>
<dbReference type="Gene3D" id="1.50.10.20">
    <property type="match status" value="1"/>
</dbReference>
<dbReference type="InterPro" id="IPR013783">
    <property type="entry name" value="Ig-like_fold"/>
</dbReference>
<dbReference type="SUPFAM" id="SSF48239">
    <property type="entry name" value="Terpenoid cyclases/Protein prenyltransferases"/>
    <property type="match status" value="1"/>
</dbReference>
<dbReference type="CDD" id="cd02897">
    <property type="entry name" value="A2M_2"/>
    <property type="match status" value="1"/>
</dbReference>
<evidence type="ECO:0000259" key="5">
    <source>
        <dbReference type="SMART" id="SM01361"/>
    </source>
</evidence>
<dbReference type="PROSITE" id="PS00477">
    <property type="entry name" value="ALPHA_2_MACROGLOBULIN"/>
    <property type="match status" value="1"/>
</dbReference>
<dbReference type="Gene3D" id="2.60.120.1540">
    <property type="match status" value="1"/>
</dbReference>
<organism evidence="6 7">
    <name type="scientific">Ranitomeya imitator</name>
    <name type="common">mimic poison frog</name>
    <dbReference type="NCBI Taxonomy" id="111125"/>
    <lineage>
        <taxon>Eukaryota</taxon>
        <taxon>Metazoa</taxon>
        <taxon>Chordata</taxon>
        <taxon>Craniata</taxon>
        <taxon>Vertebrata</taxon>
        <taxon>Euteleostomi</taxon>
        <taxon>Amphibia</taxon>
        <taxon>Batrachia</taxon>
        <taxon>Anura</taxon>
        <taxon>Neobatrachia</taxon>
        <taxon>Hyloidea</taxon>
        <taxon>Dendrobatidae</taxon>
        <taxon>Dendrobatinae</taxon>
        <taxon>Ranitomeya</taxon>
    </lineage>
</organism>
<dbReference type="PANTHER" id="PTHR11412:SF136">
    <property type="entry name" value="CD109 ANTIGEN"/>
    <property type="match status" value="1"/>
</dbReference>
<dbReference type="Pfam" id="PF07677">
    <property type="entry name" value="A2M_recep"/>
    <property type="match status" value="2"/>
</dbReference>
<dbReference type="InterPro" id="IPR009048">
    <property type="entry name" value="A-macroglobulin_rcpt-bd"/>
</dbReference>
<evidence type="ECO:0000256" key="3">
    <source>
        <dbReference type="ARBA" id="ARBA00023157"/>
    </source>
</evidence>
<keyword evidence="3" id="KW-1015">Disulfide bond</keyword>
<accession>A0ABN9MDN0</accession>
<protein>
    <recommendedName>
        <fullName evidence="8">CD109 antigen</fullName>
    </recommendedName>
</protein>
<evidence type="ECO:0000313" key="6">
    <source>
        <dbReference type="EMBL" id="CAJ0960156.1"/>
    </source>
</evidence>
<dbReference type="SMART" id="SM01361">
    <property type="entry name" value="A2M_recep"/>
    <property type="match status" value="1"/>
</dbReference>
<sequence>MMKLIHSSSLTENFNVTVPDKNTSWVATAFVISERLGLGVVEEPVEISAVKPFLVSLNLPYSVTRGEQFILEVILSSSLSKNLEVLVSLELNDSFEIFVPRRIYMGSVASQHSVTVPSQGLTRVLFPIRPKKLGSLPITVKAMSNVVTDVVTKTVLVKAEGVKYSHSQTVVFELIGEGNTSKTISNNISFTFPNDVVPGSEEVYITVTGDLLGPSINGLESLIEMPYGCGEQNMINFAPNIYILQYLIATNKINSDIKERAISFMEQGYQKELTYKRFDGSFSAFGNADSSGSTWLSAFVFRCLLQARTFLYIDPTILNKTIEWMVQYQDPNTGIFSEPGHVIHVEIQGGQNGPITLTAYILTALLEDQYYRNLYASRVQKAVQYLEKKFDEGIVSNYTLSIVAYAMSLANSSKAHDALTLLNSRAESGTTGTKFWSSPTEVSNYYWQPRTVDIETAAYALLSHYQLGRIEDGIPVMKWLSEQRNRFGGYSSTQDTIIALQALSKFLLLAPTHETSLTLVVTGPYLSKVFHVNSENLPVLQSQQIKVFQPLLVNATAVGRGLATLQLNVIYNRKFPLRRRKITVPVPEAFRLDVTVKEETNNIHRLSVDICMRFQGKGNESGMALLDVGYLSGFTLSPGGIIRLGSLKLVEPKEGNVYLYFDSVSQKIVLQRMFDLRIVSYYIDVTKEELCISIPMVRSAKVANSQAAVVKVYDYYNPEMSASRTYNSLIMKRISTCDYCGPNCTMCMSNALMLPLSSQATLPTSSLLWFCIIVLDFDGDRFPLIIF</sequence>
<dbReference type="Pfam" id="PF07678">
    <property type="entry name" value="TED_complement"/>
    <property type="match status" value="1"/>
</dbReference>
<name>A0ABN9MDN0_9NEOB</name>
<feature type="domain" description="Alpha-2-macroglobulin" evidence="4">
    <location>
        <begin position="3"/>
        <end position="89"/>
    </location>
</feature>
<dbReference type="InterPro" id="IPR050473">
    <property type="entry name" value="A2M/Complement_sys"/>
</dbReference>
<dbReference type="Gene3D" id="2.60.40.690">
    <property type="entry name" value="Alpha-macroglobulin, receptor-binding domain"/>
    <property type="match status" value="1"/>
</dbReference>
<keyword evidence="2" id="KW-0882">Thioester bond</keyword>
<dbReference type="InterPro" id="IPR008930">
    <property type="entry name" value="Terpenoid_cyclase/PrenylTrfase"/>
</dbReference>
<dbReference type="Pfam" id="PF00207">
    <property type="entry name" value="A2M"/>
    <property type="match status" value="1"/>
</dbReference>
<comment type="caution">
    <text evidence="6">The sequence shown here is derived from an EMBL/GenBank/DDBJ whole genome shotgun (WGS) entry which is preliminary data.</text>
</comment>
<feature type="domain" description="Alpha-macroglobulin receptor-binding" evidence="5">
    <location>
        <begin position="621"/>
        <end position="726"/>
    </location>
</feature>
<dbReference type="InterPro" id="IPR047565">
    <property type="entry name" value="Alpha-macroglob_thiol-ester_cl"/>
</dbReference>
<dbReference type="EMBL" id="CAUEEQ010049434">
    <property type="protein sequence ID" value="CAJ0960156.1"/>
    <property type="molecule type" value="Genomic_DNA"/>
</dbReference>
<dbReference type="Proteomes" id="UP001176940">
    <property type="component" value="Unassembled WGS sequence"/>
</dbReference>
<keyword evidence="7" id="KW-1185">Reference proteome</keyword>
<proteinExistence type="predicted"/>
<dbReference type="InterPro" id="IPR041813">
    <property type="entry name" value="A2M_TED"/>
</dbReference>
<dbReference type="Gene3D" id="2.60.40.10">
    <property type="entry name" value="Immunoglobulins"/>
    <property type="match status" value="1"/>
</dbReference>
<keyword evidence="1" id="KW-0732">Signal</keyword>
<reference evidence="6" key="1">
    <citation type="submission" date="2023-07" db="EMBL/GenBank/DDBJ databases">
        <authorList>
            <person name="Stuckert A."/>
        </authorList>
    </citation>
    <scope>NUCLEOTIDE SEQUENCE</scope>
</reference>
<dbReference type="InterPro" id="IPR036595">
    <property type="entry name" value="A-macroglobulin_rcpt-bd_sf"/>
</dbReference>
<dbReference type="SMART" id="SM01360">
    <property type="entry name" value="A2M"/>
    <property type="match status" value="1"/>
</dbReference>
<evidence type="ECO:0000256" key="1">
    <source>
        <dbReference type="ARBA" id="ARBA00022729"/>
    </source>
</evidence>
<dbReference type="InterPro" id="IPR001599">
    <property type="entry name" value="Macroglobln_a2"/>
</dbReference>
<dbReference type="PANTHER" id="PTHR11412">
    <property type="entry name" value="MACROGLOBULIN / COMPLEMENT"/>
    <property type="match status" value="1"/>
</dbReference>